<gene>
    <name evidence="2" type="ORF">WJ0W_006896</name>
</gene>
<comment type="caution">
    <text evidence="2">The sequence shown here is derived from an EMBL/GenBank/DDBJ whole genome shotgun (WGS) entry which is preliminary data.</text>
</comment>
<evidence type="ECO:0000313" key="3">
    <source>
        <dbReference type="Proteomes" id="UP001154322"/>
    </source>
</evidence>
<organism evidence="2 3">
    <name type="scientific">Paenibacillus melissococcoides</name>
    <dbReference type="NCBI Taxonomy" id="2912268"/>
    <lineage>
        <taxon>Bacteria</taxon>
        <taxon>Bacillati</taxon>
        <taxon>Bacillota</taxon>
        <taxon>Bacilli</taxon>
        <taxon>Bacillales</taxon>
        <taxon>Paenibacillaceae</taxon>
        <taxon>Paenibacillus</taxon>
    </lineage>
</organism>
<dbReference type="EMBL" id="CALYLO010000018">
    <property type="protein sequence ID" value="CAH8249712.1"/>
    <property type="molecule type" value="Genomic_DNA"/>
</dbReference>
<dbReference type="RefSeq" id="WP_261948954.1">
    <property type="nucleotide sequence ID" value="NZ_CALYLO010000018.1"/>
</dbReference>
<protein>
    <submittedName>
        <fullName evidence="2">Uncharacterized protein</fullName>
    </submittedName>
</protein>
<reference evidence="2" key="1">
    <citation type="submission" date="2022-06" db="EMBL/GenBank/DDBJ databases">
        <authorList>
            <person name="Dietemann V."/>
            <person name="Ory F."/>
            <person name="Dainat B."/>
            <person name="Oberhansli S."/>
        </authorList>
    </citation>
    <scope>NUCLEOTIDE SEQUENCE</scope>
    <source>
        <strain evidence="2">Ena-SAMPLE-TAB-26-04-2022-14:26:32:270-5432</strain>
    </source>
</reference>
<evidence type="ECO:0000313" key="2">
    <source>
        <dbReference type="EMBL" id="CAH8249712.1"/>
    </source>
</evidence>
<proteinExistence type="predicted"/>
<dbReference type="Proteomes" id="UP001154322">
    <property type="component" value="Unassembled WGS sequence"/>
</dbReference>
<sequence length="87" mass="9944">MYVVEASIERRVPDVIIDDAIEMSKRFRRDYKRPFRKFGVETVQFQALLQGCTGTEERRQGWRIPADRGDPKSPAQGTADRVASAIC</sequence>
<feature type="region of interest" description="Disordered" evidence="1">
    <location>
        <begin position="56"/>
        <end position="87"/>
    </location>
</feature>
<accession>A0ABM9GEH3</accession>
<keyword evidence="3" id="KW-1185">Reference proteome</keyword>
<feature type="compositionally biased region" description="Basic and acidic residues" evidence="1">
    <location>
        <begin position="56"/>
        <end position="71"/>
    </location>
</feature>
<evidence type="ECO:0000256" key="1">
    <source>
        <dbReference type="SAM" id="MobiDB-lite"/>
    </source>
</evidence>
<name>A0ABM9GEH3_9BACL</name>